<dbReference type="eggNOG" id="COG0800">
    <property type="taxonomic scope" value="Bacteria"/>
</dbReference>
<evidence type="ECO:0000313" key="6">
    <source>
        <dbReference type="EMBL" id="EFQ24681.1"/>
    </source>
</evidence>
<evidence type="ECO:0000256" key="4">
    <source>
        <dbReference type="ARBA" id="ARBA00023239"/>
    </source>
</evidence>
<evidence type="ECO:0000256" key="1">
    <source>
        <dbReference type="ARBA" id="ARBA00004761"/>
    </source>
</evidence>
<name>E3CZP9_9BACT</name>
<dbReference type="PANTHER" id="PTHR30246">
    <property type="entry name" value="2-KETO-3-DEOXY-6-PHOSPHOGLUCONATE ALDOLASE"/>
    <property type="match status" value="1"/>
</dbReference>
<evidence type="ECO:0000313" key="7">
    <source>
        <dbReference type="Proteomes" id="UP000005096"/>
    </source>
</evidence>
<evidence type="ECO:0000256" key="5">
    <source>
        <dbReference type="ARBA" id="ARBA00023277"/>
    </source>
</evidence>
<dbReference type="SUPFAM" id="SSF51569">
    <property type="entry name" value="Aldolase"/>
    <property type="match status" value="1"/>
</dbReference>
<comment type="similarity">
    <text evidence="2">Belongs to the KHG/KDPG aldolase family.</text>
</comment>
<dbReference type="Gene3D" id="3.20.20.70">
    <property type="entry name" value="Aldolase class I"/>
    <property type="match status" value="1"/>
</dbReference>
<comment type="subunit">
    <text evidence="3">Homotrimer.</text>
</comment>
<evidence type="ECO:0000256" key="3">
    <source>
        <dbReference type="ARBA" id="ARBA00011233"/>
    </source>
</evidence>
<dbReference type="OrthoDB" id="9802667at2"/>
<protein>
    <submittedName>
        <fullName evidence="6">2-keto-3-deoxy-phosphogluconate aldolase</fullName>
        <ecNumber evidence="6">4.1.2.14</ecNumber>
    </submittedName>
</protein>
<dbReference type="NCBIfam" id="TIGR01182">
    <property type="entry name" value="eda"/>
    <property type="match status" value="1"/>
</dbReference>
<dbReference type="STRING" id="584708.Apau_2274"/>
<dbReference type="EMBL" id="CM001022">
    <property type="protein sequence ID" value="EFQ24681.1"/>
    <property type="molecule type" value="Genomic_DNA"/>
</dbReference>
<keyword evidence="7" id="KW-1185">Reference proteome</keyword>
<reference evidence="6 7" key="1">
    <citation type="journal article" date="2010" name="Stand. Genomic Sci.">
        <title>Non-contiguous finished genome sequence of Aminomonas paucivorans type strain (GLU-3).</title>
        <authorList>
            <person name="Pitluck S."/>
            <person name="Yasawong M."/>
            <person name="Held B."/>
            <person name="Lapidus A."/>
            <person name="Nolan M."/>
            <person name="Copeland A."/>
            <person name="Lucas S."/>
            <person name="Del Rio T.G."/>
            <person name="Tice H."/>
            <person name="Cheng J.F."/>
            <person name="Chertkov O."/>
            <person name="Goodwin L."/>
            <person name="Tapia R."/>
            <person name="Han C."/>
            <person name="Liolios K."/>
            <person name="Ivanova N."/>
            <person name="Mavromatis K."/>
            <person name="Ovchinnikova G."/>
            <person name="Pati A."/>
            <person name="Chen A."/>
            <person name="Palaniappan K."/>
            <person name="Land M."/>
            <person name="Hauser L."/>
            <person name="Chang Y.J."/>
            <person name="Jeffries C.D."/>
            <person name="Pukall R."/>
            <person name="Spring S."/>
            <person name="Rohde M."/>
            <person name="Sikorski J."/>
            <person name="Goker M."/>
            <person name="Woyke T."/>
            <person name="Bristow J."/>
            <person name="Eisen J.A."/>
            <person name="Markowitz V."/>
            <person name="Hugenholtz P."/>
            <person name="Kyrpides N.C."/>
            <person name="Klenk H.P."/>
        </authorList>
    </citation>
    <scope>NUCLEOTIDE SEQUENCE [LARGE SCALE GENOMIC DNA]</scope>
    <source>
        <strain evidence="6 7">DSM 12260</strain>
    </source>
</reference>
<dbReference type="PaxDb" id="584708-Apau_2274"/>
<dbReference type="RefSeq" id="WP_006301922.1">
    <property type="nucleotide sequence ID" value="NZ_CM001022.1"/>
</dbReference>
<dbReference type="AlphaFoldDB" id="E3CZP9"/>
<keyword evidence="5" id="KW-0119">Carbohydrate metabolism</keyword>
<dbReference type="InterPro" id="IPR013785">
    <property type="entry name" value="Aldolase_TIM"/>
</dbReference>
<dbReference type="Proteomes" id="UP000005096">
    <property type="component" value="Chromosome"/>
</dbReference>
<dbReference type="CDD" id="cd00452">
    <property type="entry name" value="KDPG_aldolase"/>
    <property type="match status" value="1"/>
</dbReference>
<organism evidence="6 7">
    <name type="scientific">Aminomonas paucivorans DSM 12260</name>
    <dbReference type="NCBI Taxonomy" id="584708"/>
    <lineage>
        <taxon>Bacteria</taxon>
        <taxon>Thermotogati</taxon>
        <taxon>Synergistota</taxon>
        <taxon>Synergistia</taxon>
        <taxon>Synergistales</taxon>
        <taxon>Synergistaceae</taxon>
        <taxon>Aminomonas</taxon>
    </lineage>
</organism>
<dbReference type="EC" id="4.1.2.14" evidence="6"/>
<dbReference type="InterPro" id="IPR000887">
    <property type="entry name" value="Aldlse_KDPG_KHG"/>
</dbReference>
<dbReference type="GO" id="GO:0008675">
    <property type="term" value="F:2-dehydro-3-deoxy-phosphogluconate aldolase activity"/>
    <property type="evidence" value="ECO:0007669"/>
    <property type="project" value="UniProtKB-EC"/>
</dbReference>
<dbReference type="Pfam" id="PF01081">
    <property type="entry name" value="Aldolase"/>
    <property type="match status" value="1"/>
</dbReference>
<comment type="pathway">
    <text evidence="1">Carbohydrate acid metabolism.</text>
</comment>
<dbReference type="HOGENOM" id="CLU_077795_2_0_0"/>
<sequence>MDSIVKHEILRQIGETGVVAVIRARSPEEGIALGEALLEGGIRAVEVAMTTPGGLKVLESLAARLEDRGLLLGAGTVLDPETARSCILAGARYVVAPNLNGDVVRCCHRHGLPCLPGVGSVTELLQALEWGVDVVKLFPGEVLGPRFIKAARGPVPHARILPTGGVSLENLEEWFRAGAFAVGMGGSLTHAGGVPRSPEEVRDTARGVTERIAVLRGGRA</sequence>
<dbReference type="PANTHER" id="PTHR30246:SF1">
    <property type="entry name" value="2-DEHYDRO-3-DEOXY-6-PHOSPHOGALACTONATE ALDOLASE-RELATED"/>
    <property type="match status" value="1"/>
</dbReference>
<gene>
    <name evidence="6" type="ORF">Apau_2274</name>
</gene>
<keyword evidence="4 6" id="KW-0456">Lyase</keyword>
<accession>E3CZP9</accession>
<proteinExistence type="inferred from homology"/>
<evidence type="ECO:0000256" key="2">
    <source>
        <dbReference type="ARBA" id="ARBA00006906"/>
    </source>
</evidence>